<dbReference type="Pfam" id="PF00082">
    <property type="entry name" value="Peptidase_S8"/>
    <property type="match status" value="1"/>
</dbReference>
<protein>
    <submittedName>
        <fullName evidence="6">Subtilisin family serine protease</fullName>
    </submittedName>
</protein>
<evidence type="ECO:0000256" key="2">
    <source>
        <dbReference type="ARBA" id="ARBA00022670"/>
    </source>
</evidence>
<dbReference type="PANTHER" id="PTHR43806:SF11">
    <property type="entry name" value="CEREVISIN-RELATED"/>
    <property type="match status" value="1"/>
</dbReference>
<dbReference type="Proteomes" id="UP001519308">
    <property type="component" value="Unassembled WGS sequence"/>
</dbReference>
<keyword evidence="4" id="KW-0720">Serine protease</keyword>
<dbReference type="Gene3D" id="2.60.120.1290">
    <property type="match status" value="1"/>
</dbReference>
<evidence type="ECO:0000313" key="6">
    <source>
        <dbReference type="EMBL" id="MBP2022389.1"/>
    </source>
</evidence>
<reference evidence="6 7" key="1">
    <citation type="submission" date="2021-03" db="EMBL/GenBank/DDBJ databases">
        <title>Genomic Encyclopedia of Type Strains, Phase IV (KMG-IV): sequencing the most valuable type-strain genomes for metagenomic binning, comparative biology and taxonomic classification.</title>
        <authorList>
            <person name="Goeker M."/>
        </authorList>
    </citation>
    <scope>NUCLEOTIDE SEQUENCE [LARGE SCALE GENOMIC DNA]</scope>
    <source>
        <strain evidence="6 7">DSM 28650</strain>
    </source>
</reference>
<dbReference type="PRINTS" id="PR00723">
    <property type="entry name" value="SUBTILISIN"/>
</dbReference>
<dbReference type="EMBL" id="JAGGLL010000016">
    <property type="protein sequence ID" value="MBP2022389.1"/>
    <property type="molecule type" value="Genomic_DNA"/>
</dbReference>
<evidence type="ECO:0000256" key="1">
    <source>
        <dbReference type="ARBA" id="ARBA00011073"/>
    </source>
</evidence>
<keyword evidence="2 6" id="KW-0645">Protease</keyword>
<dbReference type="InterPro" id="IPR036852">
    <property type="entry name" value="Peptidase_S8/S53_dom_sf"/>
</dbReference>
<dbReference type="GO" id="GO:0008233">
    <property type="term" value="F:peptidase activity"/>
    <property type="evidence" value="ECO:0007669"/>
    <property type="project" value="UniProtKB-KW"/>
</dbReference>
<name>A0ABS4K3M9_9CLOT</name>
<evidence type="ECO:0000259" key="5">
    <source>
        <dbReference type="Pfam" id="PF00082"/>
    </source>
</evidence>
<gene>
    <name evidence="6" type="ORF">J2Z44_002210</name>
</gene>
<dbReference type="InterPro" id="IPR022398">
    <property type="entry name" value="Peptidase_S8_His-AS"/>
</dbReference>
<evidence type="ECO:0000256" key="3">
    <source>
        <dbReference type="ARBA" id="ARBA00022801"/>
    </source>
</evidence>
<dbReference type="RefSeq" id="WP_209649568.1">
    <property type="nucleotide sequence ID" value="NZ_JAGGLL010000016.1"/>
</dbReference>
<dbReference type="InterPro" id="IPR015500">
    <property type="entry name" value="Peptidase_S8_subtilisin-rel"/>
</dbReference>
<dbReference type="GO" id="GO:0006508">
    <property type="term" value="P:proteolysis"/>
    <property type="evidence" value="ECO:0007669"/>
    <property type="project" value="UniProtKB-KW"/>
</dbReference>
<dbReference type="PANTHER" id="PTHR43806">
    <property type="entry name" value="PEPTIDASE S8"/>
    <property type="match status" value="1"/>
</dbReference>
<dbReference type="InterPro" id="IPR000209">
    <property type="entry name" value="Peptidase_S8/S53_dom"/>
</dbReference>
<dbReference type="InterPro" id="IPR050131">
    <property type="entry name" value="Peptidase_S8_subtilisin-like"/>
</dbReference>
<accession>A0ABS4K3M9</accession>
<comment type="caution">
    <text evidence="6">The sequence shown here is derived from an EMBL/GenBank/DDBJ whole genome shotgun (WGS) entry which is preliminary data.</text>
</comment>
<dbReference type="PIRSF" id="PIRSF037894">
    <property type="entry name" value="Subtilisin_rel_CspABC"/>
    <property type="match status" value="1"/>
</dbReference>
<evidence type="ECO:0000313" key="7">
    <source>
        <dbReference type="Proteomes" id="UP001519308"/>
    </source>
</evidence>
<evidence type="ECO:0000256" key="4">
    <source>
        <dbReference type="ARBA" id="ARBA00022825"/>
    </source>
</evidence>
<dbReference type="InterPro" id="IPR034045">
    <property type="entry name" value="Pep_S8_CspA-like"/>
</dbReference>
<sequence>MGIMGCFGEGKLIGKHNRQVILKDKKNYYLSDEYETHIVEYIGDIARAIEKLDYAQLIESESFYSVIAVKRGMVEQLLKDIPEITNTEKNHLYTLSDIEKVDRPYDNKAIDRDGVTLDGEGVIVGIISTGIDYLNSRFTTQDGRTRIVSIWDQTIEESSLAPSLTIGYGTEFDSEQINEAIKAKNQGRNPYDIVPHRDEEGHGTSIAGIVGGRKFGVDDDLVSVAPKCDFAIVKLKKAKHVNLQVSGIGHTNANIYEGADIGFAIKYLANLQRAINRPMVVYLPLGTNCSGHDGESALERYIRIYQSRRGFIVATDCGDEGDGSTHTSGTLAPVGKSKVVDLSVDPEETNFCMTIWISRPNKVSIGIIAPSGERVETLPMASSEEGEAVVNFANNQVKVEAFIQEETGGEQILFFYGSGNIGGIWQFTLTSEYSIEGRYDCWLLQRKLLKENTRFLSPDPYITLTTPATGVSLMATSYYNQRSNSIAPKSGRGYTRDERVKPGVTAAGVDVLTVGKGDAMIVVQGAAVGGAMLTGATALLLQWGIVQGNDRNLFTAKAGNYIIRSTKKIEGVTFPNQEWGYGILSISNLSKVLEQTSTSKPKDERSFKDEETKESKIFVRMPVELYEKLG</sequence>
<organism evidence="6 7">
    <name type="scientific">Clostridium punense</name>
    <dbReference type="NCBI Taxonomy" id="1054297"/>
    <lineage>
        <taxon>Bacteria</taxon>
        <taxon>Bacillati</taxon>
        <taxon>Bacillota</taxon>
        <taxon>Clostridia</taxon>
        <taxon>Eubacteriales</taxon>
        <taxon>Clostridiaceae</taxon>
        <taxon>Clostridium</taxon>
    </lineage>
</organism>
<dbReference type="Gene3D" id="3.40.50.200">
    <property type="entry name" value="Peptidase S8/S53 domain"/>
    <property type="match status" value="1"/>
</dbReference>
<dbReference type="SUPFAM" id="SSF52743">
    <property type="entry name" value="Subtilisin-like"/>
    <property type="match status" value="1"/>
</dbReference>
<comment type="similarity">
    <text evidence="1">Belongs to the peptidase S8 family.</text>
</comment>
<feature type="domain" description="Peptidase S8/S53" evidence="5">
    <location>
        <begin position="119"/>
        <end position="240"/>
    </location>
</feature>
<keyword evidence="3" id="KW-0378">Hydrolase</keyword>
<dbReference type="InterPro" id="IPR017310">
    <property type="entry name" value="Pept_S8A_subtilisin_clostridia"/>
</dbReference>
<keyword evidence="7" id="KW-1185">Reference proteome</keyword>
<dbReference type="CDD" id="cd07478">
    <property type="entry name" value="Peptidases_S8_CspA-like"/>
    <property type="match status" value="1"/>
</dbReference>
<proteinExistence type="inferred from homology"/>
<dbReference type="PROSITE" id="PS00137">
    <property type="entry name" value="SUBTILASE_HIS"/>
    <property type="match status" value="1"/>
</dbReference>